<proteinExistence type="predicted"/>
<evidence type="ECO:0000313" key="3">
    <source>
        <dbReference type="Proteomes" id="UP000254051"/>
    </source>
</evidence>
<dbReference type="NCBIfam" id="NF045971">
    <property type="entry name" value="conju_CD1110"/>
    <property type="match status" value="1"/>
</dbReference>
<dbReference type="Gene3D" id="1.10.8.730">
    <property type="match status" value="1"/>
</dbReference>
<keyword evidence="3" id="KW-1185">Reference proteome</keyword>
<protein>
    <submittedName>
        <fullName evidence="2">Type IV secretory pathway, VirB4 component</fullName>
    </submittedName>
</protein>
<dbReference type="Proteomes" id="UP000254051">
    <property type="component" value="Unassembled WGS sequence"/>
</dbReference>
<reference evidence="3" key="1">
    <citation type="submission" date="2017-07" db="EMBL/GenBank/DDBJ databases">
        <authorList>
            <person name="Varghese N."/>
            <person name="Submissions S."/>
        </authorList>
    </citation>
    <scope>NUCLEOTIDE SEQUENCE [LARGE SCALE GENOMIC DNA]</scope>
    <source>
        <strain evidence="3">NLAE-zl-C134</strain>
    </source>
</reference>
<dbReference type="PANTHER" id="PTHR30121">
    <property type="entry name" value="UNCHARACTERIZED PROTEIN YJGR-RELATED"/>
    <property type="match status" value="1"/>
</dbReference>
<dbReference type="InterPro" id="IPR027417">
    <property type="entry name" value="P-loop_NTPase"/>
</dbReference>
<dbReference type="InterPro" id="IPR043964">
    <property type="entry name" value="P-loop_TraG"/>
</dbReference>
<dbReference type="RefSeq" id="WP_109713974.1">
    <property type="nucleotide sequence ID" value="NZ_QGDS01000016.1"/>
</dbReference>
<evidence type="ECO:0000313" key="2">
    <source>
        <dbReference type="EMBL" id="SUQ15818.1"/>
    </source>
</evidence>
<evidence type="ECO:0000259" key="1">
    <source>
        <dbReference type="Pfam" id="PF19044"/>
    </source>
</evidence>
<feature type="domain" description="TraG P-loop" evidence="1">
    <location>
        <begin position="431"/>
        <end position="732"/>
    </location>
</feature>
<dbReference type="EMBL" id="UHJJ01000016">
    <property type="protein sequence ID" value="SUQ15818.1"/>
    <property type="molecule type" value="Genomic_DNA"/>
</dbReference>
<dbReference type="Gene3D" id="3.40.50.300">
    <property type="entry name" value="P-loop containing nucleotide triphosphate hydrolases"/>
    <property type="match status" value="1"/>
</dbReference>
<organism evidence="2 3">
    <name type="scientific">Faecalicatena contorta</name>
    <dbReference type="NCBI Taxonomy" id="39482"/>
    <lineage>
        <taxon>Bacteria</taxon>
        <taxon>Bacillati</taxon>
        <taxon>Bacillota</taxon>
        <taxon>Clostridia</taxon>
        <taxon>Lachnospirales</taxon>
        <taxon>Lachnospiraceae</taxon>
        <taxon>Faecalicatena</taxon>
    </lineage>
</organism>
<accession>A0A315ZSW3</accession>
<dbReference type="SUPFAM" id="SSF52540">
    <property type="entry name" value="P-loop containing nucleoside triphosphate hydrolases"/>
    <property type="match status" value="1"/>
</dbReference>
<dbReference type="PANTHER" id="PTHR30121:SF6">
    <property type="entry name" value="SLR6007 PROTEIN"/>
    <property type="match status" value="1"/>
</dbReference>
<dbReference type="Pfam" id="PF19044">
    <property type="entry name" value="P-loop_TraG"/>
    <property type="match status" value="1"/>
</dbReference>
<dbReference type="OrthoDB" id="9804380at2"/>
<sequence>MIRTLTNIFRQDREKFVVPKSVQQAIPIQAIWGDGMFQVGKNKFAQTYKFLDINYAVASRADKEAMFLEYSELLNSFDSGATTKITINNRRLNRQDFEQSILIPMQEDGLDLYRKEYNAMLLEKATGANSMVQEKYVTVSVYKKSIEEARTYFSRVSVDLMSHFSRLGSKCMELDATDKLRTLHDFYRVGEETGFIFDLKETMKKGHSFKDFICPDSLEFEKDHFVMGKRYGRVLFLREYASYIKDSMIAELTDLNRNLMMSIDIIPVPTDEAVREVENRLLGVETNITNWQRRQNANNNYSAMVPYDMEQQRKESKEFLDDLTTRDQRMMFAVLTLVHTADTMEQLNTDTDALLTTARKHLCQFATLKYQQMDGLNTALPIGHRKINALRTLTTESLAVLMPFRVQEIMDEGGIYCGENAISHNLIMCNKAKLLNPNSFLLGVPGSGKSFGAKMLIVFLALATGDDILICDPEREYASLIEAMGGEVIRIAAGSHDHINAMDMVEGYGDGGNPVIDKSEFVLSLFEQLDAKGVTAKEKSLIDRCTAAVYEDYQRGGAVPTLCILREKMLGQPEKEAKDLALALELFTSGSLDAFAHKSNVDINSRMVVYDIMDLGKQLKTMGLLVITDAMLNRVTDNWRKGKRTHLFLDEFHVVFENEFSGAFFNSAWRRFRKRNAFPNAITQNVEYLLDSILASTMLSNSEYIVMLNQAASDRQKLADLLNISNEQMSYITNADAGCGLIKYGSSLVPFINKFPKNTRLYKLMTTKPGEDSANRNR</sequence>
<gene>
    <name evidence="2" type="ORF">SAMN05216529_11680</name>
</gene>
<dbReference type="AlphaFoldDB" id="A0A315ZSW3"/>
<name>A0A315ZSW3_9FIRM</name>
<dbReference type="InterPro" id="IPR051162">
    <property type="entry name" value="T4SS_component"/>
</dbReference>